<feature type="domain" description="PGG" evidence="3">
    <location>
        <begin position="468"/>
        <end position="581"/>
    </location>
</feature>
<dbReference type="InterPro" id="IPR036770">
    <property type="entry name" value="Ankyrin_rpt-contain_sf"/>
</dbReference>
<dbReference type="SUPFAM" id="SSF48403">
    <property type="entry name" value="Ankyrin repeat"/>
    <property type="match status" value="1"/>
</dbReference>
<keyword evidence="2" id="KW-1133">Transmembrane helix</keyword>
<protein>
    <submittedName>
        <fullName evidence="5">Ankyrin repeat-containing protein At5g02620-like</fullName>
    </submittedName>
</protein>
<keyword evidence="2" id="KW-0472">Membrane</keyword>
<keyword evidence="4" id="KW-1185">Reference proteome</keyword>
<feature type="transmembrane region" description="Helical" evidence="2">
    <location>
        <begin position="549"/>
        <end position="582"/>
    </location>
</feature>
<evidence type="ECO:0000313" key="4">
    <source>
        <dbReference type="Proteomes" id="UP000504603"/>
    </source>
</evidence>
<dbReference type="Pfam" id="PF13962">
    <property type="entry name" value="PGG"/>
    <property type="match status" value="1"/>
</dbReference>
<proteinExistence type="predicted"/>
<gene>
    <name evidence="5" type="primary">LOC111025721</name>
</gene>
<dbReference type="Gene3D" id="1.25.40.20">
    <property type="entry name" value="Ankyrin repeat-containing domain"/>
    <property type="match status" value="2"/>
</dbReference>
<dbReference type="AlphaFoldDB" id="A0A6J1DZH7"/>
<dbReference type="Proteomes" id="UP000504603">
    <property type="component" value="Unplaced"/>
</dbReference>
<feature type="transmembrane region" description="Helical" evidence="2">
    <location>
        <begin position="514"/>
        <end position="537"/>
    </location>
</feature>
<dbReference type="OrthoDB" id="1652385at2759"/>
<feature type="transmembrane region" description="Helical" evidence="2">
    <location>
        <begin position="588"/>
        <end position="608"/>
    </location>
</feature>
<sequence length="641" mass="72686">MMPWSRSSSSWSWYSSNGSPETNANANSNNEHLPINNNDLNHRTNPKLIVALHNLMAWAKSILPTFNVPSWSRRSLSNDWAYEHQLCKAASEGDWEAAMKIEEEQSGTLSRVINNDRQETALHIATRFNQAAFIKELVERLNDQDLASKNRCGNTALCIAATSGAVDIAKLMVRQHSGLALIRGSKGTIPLLIAAKYKNKNMVSYLLDVTPLDGLKVEEQVELLFGAISADYYDIALVIQSCNRSLALQRDINEDTPLHIMARKWNAIGTKNEPTKWQSYINSGWSKFMYRKTMMQIQAREMVVQMWNTVKSKTTSKEKLLDFIEHPSSMLHEAARVGNVEFLNVLLQKDPDLVWRVIENGKTILHVALENRQERVFKLIYEMGLIYKDDLLCYFDEKKISLLQLAAKKPDPIHLNRVSGAVFQMHRELLWFRDVESMVELTMTIKKGEQTPHELFTQEHRELKEEGEKWVKKTANSCMLIATLIATVVFTAAFTVPGAKNEHTGFPIFLHHKWFTVFLISDGIALISSSTSILLFLSILTSRCSENDFLVWLPLELVLGLGSLFLSVLGMVLAFGAALFLYYGKDTAWIPLLITGMAIVPIYWFGVLQWKLWADALAALRGSLHAIGLSRLLKNRKTKVF</sequence>
<dbReference type="InterPro" id="IPR026961">
    <property type="entry name" value="PGG_dom"/>
</dbReference>
<evidence type="ECO:0000313" key="5">
    <source>
        <dbReference type="RefSeq" id="XP_022159312.1"/>
    </source>
</evidence>
<organism evidence="4 5">
    <name type="scientific">Momordica charantia</name>
    <name type="common">Bitter gourd</name>
    <name type="synonym">Balsam pear</name>
    <dbReference type="NCBI Taxonomy" id="3673"/>
    <lineage>
        <taxon>Eukaryota</taxon>
        <taxon>Viridiplantae</taxon>
        <taxon>Streptophyta</taxon>
        <taxon>Embryophyta</taxon>
        <taxon>Tracheophyta</taxon>
        <taxon>Spermatophyta</taxon>
        <taxon>Magnoliopsida</taxon>
        <taxon>eudicotyledons</taxon>
        <taxon>Gunneridae</taxon>
        <taxon>Pentapetalae</taxon>
        <taxon>rosids</taxon>
        <taxon>fabids</taxon>
        <taxon>Cucurbitales</taxon>
        <taxon>Cucurbitaceae</taxon>
        <taxon>Momordiceae</taxon>
        <taxon>Momordica</taxon>
    </lineage>
</organism>
<feature type="transmembrane region" description="Helical" evidence="2">
    <location>
        <begin position="474"/>
        <end position="494"/>
    </location>
</feature>
<dbReference type="KEGG" id="mcha:111025721"/>
<dbReference type="Pfam" id="PF12796">
    <property type="entry name" value="Ank_2"/>
    <property type="match status" value="1"/>
</dbReference>
<dbReference type="InterPro" id="IPR002110">
    <property type="entry name" value="Ankyrin_rpt"/>
</dbReference>
<dbReference type="PANTHER" id="PTHR24177">
    <property type="entry name" value="CASKIN"/>
    <property type="match status" value="1"/>
</dbReference>
<name>A0A6J1DZH7_MOMCH</name>
<accession>A0A6J1DZH7</accession>
<evidence type="ECO:0000256" key="1">
    <source>
        <dbReference type="SAM" id="MobiDB-lite"/>
    </source>
</evidence>
<keyword evidence="2" id="KW-0812">Transmembrane</keyword>
<evidence type="ECO:0000256" key="2">
    <source>
        <dbReference type="SAM" id="Phobius"/>
    </source>
</evidence>
<feature type="compositionally biased region" description="Polar residues" evidence="1">
    <location>
        <begin position="20"/>
        <end position="39"/>
    </location>
</feature>
<dbReference type="RefSeq" id="XP_022159312.1">
    <property type="nucleotide sequence ID" value="XM_022303620.1"/>
</dbReference>
<dbReference type="GO" id="GO:0016020">
    <property type="term" value="C:membrane"/>
    <property type="evidence" value="ECO:0007669"/>
    <property type="project" value="TreeGrafter"/>
</dbReference>
<dbReference type="PANTHER" id="PTHR24177:SF292">
    <property type="entry name" value="ANKYRIN REPEAT FAMILY PROTEIN-RELATED"/>
    <property type="match status" value="1"/>
</dbReference>
<reference evidence="5" key="1">
    <citation type="submission" date="2025-08" db="UniProtKB">
        <authorList>
            <consortium name="RefSeq"/>
        </authorList>
    </citation>
    <scope>IDENTIFICATION</scope>
    <source>
        <strain evidence="5">OHB3-1</strain>
    </source>
</reference>
<feature type="compositionally biased region" description="Low complexity" evidence="1">
    <location>
        <begin position="1"/>
        <end position="19"/>
    </location>
</feature>
<dbReference type="GeneID" id="111025721"/>
<dbReference type="SMART" id="SM00248">
    <property type="entry name" value="ANK"/>
    <property type="match status" value="5"/>
</dbReference>
<feature type="region of interest" description="Disordered" evidence="1">
    <location>
        <begin position="1"/>
        <end position="39"/>
    </location>
</feature>
<evidence type="ECO:0000259" key="3">
    <source>
        <dbReference type="Pfam" id="PF13962"/>
    </source>
</evidence>